<feature type="non-terminal residue" evidence="1">
    <location>
        <position position="218"/>
    </location>
</feature>
<evidence type="ECO:0000313" key="2">
    <source>
        <dbReference type="Proteomes" id="UP000594638"/>
    </source>
</evidence>
<dbReference type="Proteomes" id="UP000594638">
    <property type="component" value="Unassembled WGS sequence"/>
</dbReference>
<dbReference type="GO" id="GO:0009507">
    <property type="term" value="C:chloroplast"/>
    <property type="evidence" value="ECO:0007669"/>
    <property type="project" value="TreeGrafter"/>
</dbReference>
<dbReference type="PANTHER" id="PTHR21262:SF0">
    <property type="entry name" value="GTP DIPHOSPHOKINASE RSH3, CHLOROPLASTIC-RELATED"/>
    <property type="match status" value="1"/>
</dbReference>
<dbReference type="Gramene" id="OE9A066133T1">
    <property type="protein sequence ID" value="OE9A066133C1"/>
    <property type="gene ID" value="OE9A066133"/>
</dbReference>
<dbReference type="OrthoDB" id="1729770at2759"/>
<dbReference type="SUPFAM" id="SSF109604">
    <property type="entry name" value="HD-domain/PDEase-like"/>
    <property type="match status" value="1"/>
</dbReference>
<reference evidence="1 2" key="1">
    <citation type="submission" date="2019-12" db="EMBL/GenBank/DDBJ databases">
        <authorList>
            <person name="Alioto T."/>
            <person name="Alioto T."/>
            <person name="Gomez Garrido J."/>
        </authorList>
    </citation>
    <scope>NUCLEOTIDE SEQUENCE [LARGE SCALE GENOMIC DNA]</scope>
</reference>
<name>A0A8S0V8D5_OLEEU</name>
<dbReference type="PANTHER" id="PTHR21262">
    <property type="entry name" value="GUANOSINE-3',5'-BIS DIPHOSPHATE 3'-PYROPHOSPHOHYDROLASE"/>
    <property type="match status" value="1"/>
</dbReference>
<protein>
    <submittedName>
        <fullName evidence="1">Probable GTP diphosphokinase RSH2, chloroplastic</fullName>
    </submittedName>
</protein>
<proteinExistence type="predicted"/>
<accession>A0A8S0V8D5</accession>
<gene>
    <name evidence="1" type="ORF">OLEA9_A066133</name>
</gene>
<keyword evidence="2" id="KW-1185">Reference proteome</keyword>
<sequence>VSKLSDLSKLARDNNIASKTVEADRLNTTFLAMADARAVLIKLANRYHNMMTLDALPLIKIRTKEMHLQAEYGFAEIQGTEEGDCEHSSFVLQMVEWARWVVTWQCEAMSKDRSSIGFVDSMKLPCTSPTHSVDCPFSCKPHCGSDGIVFVIVIENDKMSVHEFPANSNVMVLLERAGQGSSIWTTYGFPVMEELRPQLNHEPVGDPTCKLKMEMRWN</sequence>
<dbReference type="EMBL" id="CACTIH010009325">
    <property type="protein sequence ID" value="CAA3029688.1"/>
    <property type="molecule type" value="Genomic_DNA"/>
</dbReference>
<dbReference type="Gene3D" id="1.10.3210.10">
    <property type="entry name" value="Hypothetical protein af1432"/>
    <property type="match status" value="1"/>
</dbReference>
<evidence type="ECO:0000313" key="1">
    <source>
        <dbReference type="EMBL" id="CAA3029688.1"/>
    </source>
</evidence>
<organism evidence="1 2">
    <name type="scientific">Olea europaea subsp. europaea</name>
    <dbReference type="NCBI Taxonomy" id="158383"/>
    <lineage>
        <taxon>Eukaryota</taxon>
        <taxon>Viridiplantae</taxon>
        <taxon>Streptophyta</taxon>
        <taxon>Embryophyta</taxon>
        <taxon>Tracheophyta</taxon>
        <taxon>Spermatophyta</taxon>
        <taxon>Magnoliopsida</taxon>
        <taxon>eudicotyledons</taxon>
        <taxon>Gunneridae</taxon>
        <taxon>Pentapetalae</taxon>
        <taxon>asterids</taxon>
        <taxon>lamiids</taxon>
        <taxon>Lamiales</taxon>
        <taxon>Oleaceae</taxon>
        <taxon>Oleeae</taxon>
        <taxon>Olea</taxon>
    </lineage>
</organism>
<dbReference type="AlphaFoldDB" id="A0A8S0V8D5"/>
<comment type="caution">
    <text evidence="1">The sequence shown here is derived from an EMBL/GenBank/DDBJ whole genome shotgun (WGS) entry which is preliminary data.</text>
</comment>